<accession>A0ACB5PN30</accession>
<comment type="caution">
    <text evidence="1">The sequence shown here is derived from an EMBL/GenBank/DDBJ whole genome shotgun (WGS) entry which is preliminary data.</text>
</comment>
<dbReference type="Proteomes" id="UP000605392">
    <property type="component" value="Unassembled WGS sequence"/>
</dbReference>
<dbReference type="EMBL" id="BMFN01000001">
    <property type="protein sequence ID" value="GGF54796.1"/>
    <property type="molecule type" value="Genomic_DNA"/>
</dbReference>
<protein>
    <submittedName>
        <fullName evidence="1">Uncharacterized protein</fullName>
    </submittedName>
</protein>
<gene>
    <name evidence="1" type="ORF">GCM10011375_07690</name>
</gene>
<evidence type="ECO:0000313" key="2">
    <source>
        <dbReference type="Proteomes" id="UP000605392"/>
    </source>
</evidence>
<keyword evidence="2" id="KW-1185">Reference proteome</keyword>
<reference evidence="1 2" key="1">
    <citation type="journal article" date="2019" name="Int. J. Syst. Evol. Microbiol.">
        <title>The Global Catalogue of Microorganisms (GCM) 10K type strain sequencing project: providing services to taxonomists for standard genome sequencing and annotation.</title>
        <authorList>
            <consortium name="The Broad Institute Genomics Platform"/>
            <consortium name="The Broad Institute Genome Sequencing Center for Infectious Disease"/>
            <person name="Wu L."/>
            <person name="Ma J."/>
        </authorList>
    </citation>
    <scope>NUCLEOTIDE SEQUENCE [LARGE SCALE GENOMIC DNA]</scope>
    <source>
        <strain evidence="1 2">CGMCC 1.12720</strain>
    </source>
</reference>
<proteinExistence type="predicted"/>
<evidence type="ECO:0000313" key="1">
    <source>
        <dbReference type="EMBL" id="GGF54796.1"/>
    </source>
</evidence>
<organism evidence="1 2">
    <name type="scientific">Hymenobacter qilianensis</name>
    <dbReference type="NCBI Taxonomy" id="1385715"/>
    <lineage>
        <taxon>Bacteria</taxon>
        <taxon>Pseudomonadati</taxon>
        <taxon>Bacteroidota</taxon>
        <taxon>Cytophagia</taxon>
        <taxon>Cytophagales</taxon>
        <taxon>Hymenobacteraceae</taxon>
        <taxon>Hymenobacter</taxon>
    </lineage>
</organism>
<name>A0ACB5PN30_9BACT</name>
<sequence>MTTSSENAIAPEQSVPQQIRTIAVVGAGTMGLGIAQLCVQHGFPTILFDLNADILAKAEVAIAAGLGKLVEKGKIPPAEREAALARLHPTTDLAIVQADLIIEAVVEKLAVKHELFQNLAAQNAPQTILASNTSSLPITRLAAAVPHPERVVGMHFFNPAPLMALVEVISGVATAPAVADAVQALAEKLGKQPVRAADAPGFIVNRVARHFYVESLKLVEEQVAPFEVVDELLEATGFRMGPFRLMDLIGVDTNFSVTSAMFEAFHYDPKFRPSRIQQQKVDAGHHGRKTGKGFYDYSR</sequence>